<feature type="DNA-binding region" description="H-T-H motif" evidence="4">
    <location>
        <begin position="49"/>
        <end position="68"/>
    </location>
</feature>
<reference evidence="7" key="1">
    <citation type="submission" date="2020-03" db="EMBL/GenBank/DDBJ databases">
        <title>Genome of Pelagibius litoralis DSM 21314T.</title>
        <authorList>
            <person name="Wang G."/>
        </authorList>
    </citation>
    <scope>NUCLEOTIDE SEQUENCE</scope>
    <source>
        <strain evidence="7">DSM 21314</strain>
    </source>
</reference>
<dbReference type="Pfam" id="PF17918">
    <property type="entry name" value="TetR_C_15"/>
    <property type="match status" value="1"/>
</dbReference>
<protein>
    <submittedName>
        <fullName evidence="7">TetR/AcrR family transcriptional regulator</fullName>
    </submittedName>
</protein>
<evidence type="ECO:0000256" key="2">
    <source>
        <dbReference type="ARBA" id="ARBA00023125"/>
    </source>
</evidence>
<evidence type="ECO:0000256" key="5">
    <source>
        <dbReference type="SAM" id="MobiDB-lite"/>
    </source>
</evidence>
<sequence>MSKISHKKAAKASTRPRRMPRQERSRAMVDVIVEATWKVLAEEGYAAASTNRIAERAGTSVGSLYQYFPNKDAIVAAVQRRHHADLGAVMATAFAEAAGQPLEKATRRLVRASLDAHLLDPDLHRTLSQRVPDSVNPETRGTLKNGIQAQIRSWLEGYRPALTVTDLDTAAFVVLHLVESVSHAAILDQDETPDPARVEDELTATVVRYLTG</sequence>
<dbReference type="PANTHER" id="PTHR30055">
    <property type="entry name" value="HTH-TYPE TRANSCRIPTIONAL REGULATOR RUTR"/>
    <property type="match status" value="1"/>
</dbReference>
<gene>
    <name evidence="7" type="ORF">HBA54_24490</name>
</gene>
<dbReference type="InterPro" id="IPR041669">
    <property type="entry name" value="TetR_C_15"/>
</dbReference>
<evidence type="ECO:0000259" key="6">
    <source>
        <dbReference type="PROSITE" id="PS50977"/>
    </source>
</evidence>
<keyword evidence="1" id="KW-0805">Transcription regulation</keyword>
<dbReference type="InterPro" id="IPR001647">
    <property type="entry name" value="HTH_TetR"/>
</dbReference>
<feature type="region of interest" description="Disordered" evidence="5">
    <location>
        <begin position="1"/>
        <end position="25"/>
    </location>
</feature>
<dbReference type="GO" id="GO:0003700">
    <property type="term" value="F:DNA-binding transcription factor activity"/>
    <property type="evidence" value="ECO:0007669"/>
    <property type="project" value="TreeGrafter"/>
</dbReference>
<feature type="domain" description="HTH tetR-type" evidence="6">
    <location>
        <begin position="26"/>
        <end position="86"/>
    </location>
</feature>
<organism evidence="7 8">
    <name type="scientific">Pelagibius litoralis</name>
    <dbReference type="NCBI Taxonomy" id="374515"/>
    <lineage>
        <taxon>Bacteria</taxon>
        <taxon>Pseudomonadati</taxon>
        <taxon>Pseudomonadota</taxon>
        <taxon>Alphaproteobacteria</taxon>
        <taxon>Rhodospirillales</taxon>
        <taxon>Rhodovibrionaceae</taxon>
        <taxon>Pelagibius</taxon>
    </lineage>
</organism>
<feature type="compositionally biased region" description="Basic residues" evidence="5">
    <location>
        <begin position="1"/>
        <end position="19"/>
    </location>
</feature>
<dbReference type="InterPro" id="IPR050109">
    <property type="entry name" value="HTH-type_TetR-like_transc_reg"/>
</dbReference>
<evidence type="ECO:0000313" key="8">
    <source>
        <dbReference type="Proteomes" id="UP000761264"/>
    </source>
</evidence>
<dbReference type="AlphaFoldDB" id="A0A967KAQ2"/>
<evidence type="ECO:0000256" key="4">
    <source>
        <dbReference type="PROSITE-ProRule" id="PRU00335"/>
    </source>
</evidence>
<keyword evidence="3" id="KW-0804">Transcription</keyword>
<dbReference type="PANTHER" id="PTHR30055:SF234">
    <property type="entry name" value="HTH-TYPE TRANSCRIPTIONAL REGULATOR BETI"/>
    <property type="match status" value="1"/>
</dbReference>
<dbReference type="InterPro" id="IPR009057">
    <property type="entry name" value="Homeodomain-like_sf"/>
</dbReference>
<keyword evidence="2 4" id="KW-0238">DNA-binding</keyword>
<dbReference type="PROSITE" id="PS50977">
    <property type="entry name" value="HTH_TETR_2"/>
    <property type="match status" value="1"/>
</dbReference>
<dbReference type="RefSeq" id="WP_167229877.1">
    <property type="nucleotide sequence ID" value="NZ_JAAQPH010000026.1"/>
</dbReference>
<dbReference type="Pfam" id="PF00440">
    <property type="entry name" value="TetR_N"/>
    <property type="match status" value="1"/>
</dbReference>
<dbReference type="PRINTS" id="PR00455">
    <property type="entry name" value="HTHTETR"/>
</dbReference>
<proteinExistence type="predicted"/>
<dbReference type="Proteomes" id="UP000761264">
    <property type="component" value="Unassembled WGS sequence"/>
</dbReference>
<dbReference type="Gene3D" id="1.10.357.10">
    <property type="entry name" value="Tetracycline Repressor, domain 2"/>
    <property type="match status" value="1"/>
</dbReference>
<dbReference type="SUPFAM" id="SSF46689">
    <property type="entry name" value="Homeodomain-like"/>
    <property type="match status" value="1"/>
</dbReference>
<accession>A0A967KAQ2</accession>
<comment type="caution">
    <text evidence="7">The sequence shown here is derived from an EMBL/GenBank/DDBJ whole genome shotgun (WGS) entry which is preliminary data.</text>
</comment>
<evidence type="ECO:0000313" key="7">
    <source>
        <dbReference type="EMBL" id="NIA71758.1"/>
    </source>
</evidence>
<dbReference type="EMBL" id="JAAQPH010000026">
    <property type="protein sequence ID" value="NIA71758.1"/>
    <property type="molecule type" value="Genomic_DNA"/>
</dbReference>
<dbReference type="GO" id="GO:0000976">
    <property type="term" value="F:transcription cis-regulatory region binding"/>
    <property type="evidence" value="ECO:0007669"/>
    <property type="project" value="TreeGrafter"/>
</dbReference>
<evidence type="ECO:0000256" key="3">
    <source>
        <dbReference type="ARBA" id="ARBA00023163"/>
    </source>
</evidence>
<keyword evidence="8" id="KW-1185">Reference proteome</keyword>
<evidence type="ECO:0000256" key="1">
    <source>
        <dbReference type="ARBA" id="ARBA00023015"/>
    </source>
</evidence>
<name>A0A967KAQ2_9PROT</name>